<evidence type="ECO:0000313" key="2">
    <source>
        <dbReference type="Proteomes" id="UP000793456"/>
    </source>
</evidence>
<dbReference type="EMBL" id="CM011676">
    <property type="protein sequence ID" value="TMS21233.1"/>
    <property type="molecule type" value="Genomic_DNA"/>
</dbReference>
<reference evidence="1" key="1">
    <citation type="submission" date="2018-11" db="EMBL/GenBank/DDBJ databases">
        <title>The sequence and de novo assembly of Larimichthys crocea genome using PacBio and Hi-C technologies.</title>
        <authorList>
            <person name="Xu P."/>
            <person name="Chen B."/>
            <person name="Zhou Z."/>
            <person name="Ke Q."/>
            <person name="Wu Y."/>
            <person name="Bai H."/>
            <person name="Pu F."/>
        </authorList>
    </citation>
    <scope>NUCLEOTIDE SEQUENCE</scope>
    <source>
        <tissue evidence="1">Muscle</tissue>
    </source>
</reference>
<sequence length="129" mass="14715">MVCSNIIIPMGLVCEQLNSLDCNPELSTFHHSSSLGLGLFTETLWIGESGRYILHVERKTAPPYIWYNLWMLLRLCPGLTAYKSLDQTQHGIKLTTVQIEYSTCVRGRDLTSQRASKQVRSMRTVVRLQ</sequence>
<name>A0ACD3RRI1_LARCR</name>
<comment type="caution">
    <text evidence="1">The sequence shown here is derived from an EMBL/GenBank/DDBJ whole genome shotgun (WGS) entry which is preliminary data.</text>
</comment>
<protein>
    <submittedName>
        <fullName evidence="1">Uncharacterized protein</fullName>
    </submittedName>
</protein>
<proteinExistence type="predicted"/>
<gene>
    <name evidence="1" type="ORF">E3U43_015206</name>
</gene>
<keyword evidence="2" id="KW-1185">Reference proteome</keyword>
<evidence type="ECO:0000313" key="1">
    <source>
        <dbReference type="EMBL" id="TMS21233.1"/>
    </source>
</evidence>
<organism evidence="1 2">
    <name type="scientific">Larimichthys crocea</name>
    <name type="common">Large yellow croaker</name>
    <name type="synonym">Pseudosciaena crocea</name>
    <dbReference type="NCBI Taxonomy" id="215358"/>
    <lineage>
        <taxon>Eukaryota</taxon>
        <taxon>Metazoa</taxon>
        <taxon>Chordata</taxon>
        <taxon>Craniata</taxon>
        <taxon>Vertebrata</taxon>
        <taxon>Euteleostomi</taxon>
        <taxon>Actinopterygii</taxon>
        <taxon>Neopterygii</taxon>
        <taxon>Teleostei</taxon>
        <taxon>Neoteleostei</taxon>
        <taxon>Acanthomorphata</taxon>
        <taxon>Eupercaria</taxon>
        <taxon>Sciaenidae</taxon>
        <taxon>Larimichthys</taxon>
    </lineage>
</organism>
<accession>A0ACD3RRI1</accession>
<dbReference type="Proteomes" id="UP000793456">
    <property type="component" value="Chromosome III"/>
</dbReference>